<dbReference type="GeneID" id="70186055"/>
<feature type="region of interest" description="Disordered" evidence="1">
    <location>
        <begin position="1"/>
        <end position="59"/>
    </location>
</feature>
<dbReference type="InterPro" id="IPR022024">
    <property type="entry name" value="DUF3602"/>
</dbReference>
<gene>
    <name evidence="2" type="ORF">B0I36DRAFT_346920</name>
</gene>
<evidence type="ECO:0000313" key="2">
    <source>
        <dbReference type="EMBL" id="KAH7035074.1"/>
    </source>
</evidence>
<evidence type="ECO:0000256" key="1">
    <source>
        <dbReference type="SAM" id="MobiDB-lite"/>
    </source>
</evidence>
<dbReference type="AlphaFoldDB" id="A0A9P8Y8S6"/>
<feature type="region of interest" description="Disordered" evidence="1">
    <location>
        <begin position="71"/>
        <end position="107"/>
    </location>
</feature>
<protein>
    <submittedName>
        <fullName evidence="2">Uncharacterized protein</fullName>
    </submittedName>
</protein>
<name>A0A9P8Y8S6_9PEZI</name>
<keyword evidence="3" id="KW-1185">Reference proteome</keyword>
<dbReference type="EMBL" id="JAGTJQ010000003">
    <property type="protein sequence ID" value="KAH7035074.1"/>
    <property type="molecule type" value="Genomic_DNA"/>
</dbReference>
<dbReference type="PANTHER" id="PTHR34693:SF1">
    <property type="entry name" value="PROTEIN PAR32"/>
    <property type="match status" value="1"/>
</dbReference>
<sequence>MSGDLQSTGRGGAGNIGDATKSPKIQPQDLETPHLKTPVYTTGRGGSGNMANNTNPDEARAAQDVNAITRTVSNSATHVGRGGAANVTKGGEGEAAPAAAAAETPKAKKEGGLLARLKGMLGSK</sequence>
<dbReference type="InterPro" id="IPR053203">
    <property type="entry name" value="Cisplatin_resist-associated"/>
</dbReference>
<dbReference type="Pfam" id="PF12223">
    <property type="entry name" value="DUF3602"/>
    <property type="match status" value="1"/>
</dbReference>
<proteinExistence type="predicted"/>
<reference evidence="2" key="1">
    <citation type="journal article" date="2021" name="Nat. Commun.">
        <title>Genetic determinants of endophytism in the Arabidopsis root mycobiome.</title>
        <authorList>
            <person name="Mesny F."/>
            <person name="Miyauchi S."/>
            <person name="Thiergart T."/>
            <person name="Pickel B."/>
            <person name="Atanasova L."/>
            <person name="Karlsson M."/>
            <person name="Huettel B."/>
            <person name="Barry K.W."/>
            <person name="Haridas S."/>
            <person name="Chen C."/>
            <person name="Bauer D."/>
            <person name="Andreopoulos W."/>
            <person name="Pangilinan J."/>
            <person name="LaButti K."/>
            <person name="Riley R."/>
            <person name="Lipzen A."/>
            <person name="Clum A."/>
            <person name="Drula E."/>
            <person name="Henrissat B."/>
            <person name="Kohler A."/>
            <person name="Grigoriev I.V."/>
            <person name="Martin F.M."/>
            <person name="Hacquard S."/>
        </authorList>
    </citation>
    <scope>NUCLEOTIDE SEQUENCE</scope>
    <source>
        <strain evidence="2">MPI-CAGE-CH-0230</strain>
    </source>
</reference>
<evidence type="ECO:0000313" key="3">
    <source>
        <dbReference type="Proteomes" id="UP000756346"/>
    </source>
</evidence>
<dbReference type="Proteomes" id="UP000756346">
    <property type="component" value="Unassembled WGS sequence"/>
</dbReference>
<organism evidence="2 3">
    <name type="scientific">Microdochium trichocladiopsis</name>
    <dbReference type="NCBI Taxonomy" id="1682393"/>
    <lineage>
        <taxon>Eukaryota</taxon>
        <taxon>Fungi</taxon>
        <taxon>Dikarya</taxon>
        <taxon>Ascomycota</taxon>
        <taxon>Pezizomycotina</taxon>
        <taxon>Sordariomycetes</taxon>
        <taxon>Xylariomycetidae</taxon>
        <taxon>Xylariales</taxon>
        <taxon>Microdochiaceae</taxon>
        <taxon>Microdochium</taxon>
    </lineage>
</organism>
<dbReference type="PANTHER" id="PTHR34693">
    <property type="entry name" value="PROTEIN PAR32"/>
    <property type="match status" value="1"/>
</dbReference>
<feature type="compositionally biased region" description="Low complexity" evidence="1">
    <location>
        <begin position="94"/>
        <end position="104"/>
    </location>
</feature>
<comment type="caution">
    <text evidence="2">The sequence shown here is derived from an EMBL/GenBank/DDBJ whole genome shotgun (WGS) entry which is preliminary data.</text>
</comment>
<dbReference type="RefSeq" id="XP_046015167.1">
    <property type="nucleotide sequence ID" value="XM_046156509.1"/>
</dbReference>
<accession>A0A9P8Y8S6</accession>
<dbReference type="OrthoDB" id="3063476at2759"/>